<organism evidence="2 3">
    <name type="scientific">Sphagnum jensenii</name>
    <dbReference type="NCBI Taxonomy" id="128206"/>
    <lineage>
        <taxon>Eukaryota</taxon>
        <taxon>Viridiplantae</taxon>
        <taxon>Streptophyta</taxon>
        <taxon>Embryophyta</taxon>
        <taxon>Bryophyta</taxon>
        <taxon>Sphagnophytina</taxon>
        <taxon>Sphagnopsida</taxon>
        <taxon>Sphagnales</taxon>
        <taxon>Sphagnaceae</taxon>
        <taxon>Sphagnum</taxon>
    </lineage>
</organism>
<reference evidence="2" key="1">
    <citation type="submission" date="2024-02" db="EMBL/GenBank/DDBJ databases">
        <authorList>
            <consortium name="ELIXIR-Norway"/>
            <consortium name="Elixir Norway"/>
        </authorList>
    </citation>
    <scope>NUCLEOTIDE SEQUENCE</scope>
</reference>
<evidence type="ECO:0000256" key="1">
    <source>
        <dbReference type="SAM" id="MobiDB-lite"/>
    </source>
</evidence>
<evidence type="ECO:0000313" key="2">
    <source>
        <dbReference type="EMBL" id="CAK9258071.1"/>
    </source>
</evidence>
<dbReference type="Proteomes" id="UP001497444">
    <property type="component" value="Chromosome 11"/>
</dbReference>
<gene>
    <name evidence="2" type="ORF">CSSPJE1EN1_LOCUS3549</name>
</gene>
<evidence type="ECO:0000313" key="3">
    <source>
        <dbReference type="Proteomes" id="UP001497444"/>
    </source>
</evidence>
<feature type="region of interest" description="Disordered" evidence="1">
    <location>
        <begin position="44"/>
        <end position="65"/>
    </location>
</feature>
<protein>
    <submittedName>
        <fullName evidence="2">Uncharacterized protein</fullName>
    </submittedName>
</protein>
<keyword evidence="3" id="KW-1185">Reference proteome</keyword>
<proteinExistence type="predicted"/>
<sequence length="112" mass="12041">MPNQAGKLDPPFSKLVLKVAINTKVVNFGIPAFGCPNAEEIRSSGFAHETRDRPKATPLQQHGFSSLSIGSGIPATESAGSDFLIVSFRNVICRVGFSHRVTPECNMPGWIS</sequence>
<name>A0ABP0VWA6_9BRYO</name>
<dbReference type="EMBL" id="OZ020106">
    <property type="protein sequence ID" value="CAK9258071.1"/>
    <property type="molecule type" value="Genomic_DNA"/>
</dbReference>
<accession>A0ABP0VWA6</accession>